<sequence length="101" mass="11940">MLSPIKHVALRSHYSFLEDYHISPPLPEIRRRTQYWRVWKTSQETEVQLPFPKGYHESAGDTLVFLNGNRATIYTGRFSVPPRPPQWYAFSHKTFSHQNPL</sequence>
<proteinExistence type="predicted"/>
<accession>A0A1Y1MLS6</accession>
<dbReference type="AlphaFoldDB" id="A0A1Y1MLS6"/>
<evidence type="ECO:0000313" key="1">
    <source>
        <dbReference type="EMBL" id="JAV86629.1"/>
    </source>
</evidence>
<organism evidence="1">
    <name type="scientific">Photinus pyralis</name>
    <name type="common">Common eastern firefly</name>
    <name type="synonym">Lampyris pyralis</name>
    <dbReference type="NCBI Taxonomy" id="7054"/>
    <lineage>
        <taxon>Eukaryota</taxon>
        <taxon>Metazoa</taxon>
        <taxon>Ecdysozoa</taxon>
        <taxon>Arthropoda</taxon>
        <taxon>Hexapoda</taxon>
        <taxon>Insecta</taxon>
        <taxon>Pterygota</taxon>
        <taxon>Neoptera</taxon>
        <taxon>Endopterygota</taxon>
        <taxon>Coleoptera</taxon>
        <taxon>Polyphaga</taxon>
        <taxon>Elateriformia</taxon>
        <taxon>Elateroidea</taxon>
        <taxon>Lampyridae</taxon>
        <taxon>Lampyrinae</taxon>
        <taxon>Photinus</taxon>
    </lineage>
</organism>
<protein>
    <submittedName>
        <fullName evidence="1">Uncharacterized protein</fullName>
    </submittedName>
</protein>
<name>A0A1Y1MLS6_PHOPY</name>
<dbReference type="EMBL" id="GEZM01027746">
    <property type="protein sequence ID" value="JAV86629.1"/>
    <property type="molecule type" value="Transcribed_RNA"/>
</dbReference>
<reference evidence="1" key="1">
    <citation type="journal article" date="2016" name="Sci. Rep.">
        <title>Molecular characterization of firefly nuptial gifts: a multi-omics approach sheds light on postcopulatory sexual selection.</title>
        <authorList>
            <person name="Al-Wathiqui N."/>
            <person name="Fallon T.R."/>
            <person name="South A."/>
            <person name="Weng J.K."/>
            <person name="Lewis S.M."/>
        </authorList>
    </citation>
    <scope>NUCLEOTIDE SEQUENCE</scope>
</reference>